<keyword evidence="3" id="KW-1185">Reference proteome</keyword>
<comment type="caution">
    <text evidence="2">The sequence shown here is derived from an EMBL/GenBank/DDBJ whole genome shotgun (WGS) entry which is preliminary data.</text>
</comment>
<evidence type="ECO:0000256" key="1">
    <source>
        <dbReference type="SAM" id="MobiDB-lite"/>
    </source>
</evidence>
<evidence type="ECO:0000313" key="3">
    <source>
        <dbReference type="Proteomes" id="UP000663879"/>
    </source>
</evidence>
<feature type="region of interest" description="Disordered" evidence="1">
    <location>
        <begin position="34"/>
        <end position="54"/>
    </location>
</feature>
<sequence length="315" mass="36568">MSLRITVVDSRRQQTRSPMNRTLREYRPLYAQNSNNNSSFYIRSPKHVSRRSKSPFQKYEECIKAKIISPSPNNQSNKSQELNLNCKMPSSEQSNNKNTDQIKDDEKSILCSVCRSKLIEEKKDEIEKPKKIECLLDSKEKNLTKSIPIVRHIPLTVKKIKPIISQPPLGSIDFDNKKINFDDDSFFDVHLDPKTAEQFINLLIMEDTMLRRKIAEGQVDDQTMRKLERLTELRKKYIEYKNSQEKFVEIPIVHEKSKIDIKTIPPPPEEFKNPAVFKLASKPLNKKSSFGSSKVKSLSDPAFSHELSRHPLVRE</sequence>
<name>A0A814DZ01_9BILA</name>
<dbReference type="OrthoDB" id="10552365at2759"/>
<proteinExistence type="predicted"/>
<reference evidence="2" key="1">
    <citation type="submission" date="2021-02" db="EMBL/GenBank/DDBJ databases">
        <authorList>
            <person name="Nowell W R."/>
        </authorList>
    </citation>
    <scope>NUCLEOTIDE SEQUENCE</scope>
    <source>
        <strain evidence="2">Ploen Becks lab</strain>
    </source>
</reference>
<feature type="compositionally biased region" description="Basic residues" evidence="1">
    <location>
        <begin position="44"/>
        <end position="53"/>
    </location>
</feature>
<feature type="compositionally biased region" description="Basic and acidic residues" evidence="1">
    <location>
        <begin position="306"/>
        <end position="315"/>
    </location>
</feature>
<dbReference type="Proteomes" id="UP000663879">
    <property type="component" value="Unassembled WGS sequence"/>
</dbReference>
<protein>
    <submittedName>
        <fullName evidence="2">Uncharacterized protein</fullName>
    </submittedName>
</protein>
<organism evidence="2 3">
    <name type="scientific">Brachionus calyciflorus</name>
    <dbReference type="NCBI Taxonomy" id="104777"/>
    <lineage>
        <taxon>Eukaryota</taxon>
        <taxon>Metazoa</taxon>
        <taxon>Spiralia</taxon>
        <taxon>Gnathifera</taxon>
        <taxon>Rotifera</taxon>
        <taxon>Eurotatoria</taxon>
        <taxon>Monogononta</taxon>
        <taxon>Pseudotrocha</taxon>
        <taxon>Ploima</taxon>
        <taxon>Brachionidae</taxon>
        <taxon>Brachionus</taxon>
    </lineage>
</organism>
<evidence type="ECO:0000313" key="2">
    <source>
        <dbReference type="EMBL" id="CAF0962362.1"/>
    </source>
</evidence>
<dbReference type="AlphaFoldDB" id="A0A814DZ01"/>
<feature type="compositionally biased region" description="Low complexity" evidence="1">
    <location>
        <begin position="286"/>
        <end position="299"/>
    </location>
</feature>
<dbReference type="EMBL" id="CAJNOC010003002">
    <property type="protein sequence ID" value="CAF0962362.1"/>
    <property type="molecule type" value="Genomic_DNA"/>
</dbReference>
<gene>
    <name evidence="2" type="ORF">OXX778_LOCUS14518</name>
</gene>
<feature type="region of interest" description="Disordered" evidence="1">
    <location>
        <begin position="285"/>
        <end position="315"/>
    </location>
</feature>
<accession>A0A814DZ01</accession>